<name>A0A090KVK2_9BACI</name>
<dbReference type="EC" id="1.13.11.-" evidence="2"/>
<gene>
    <name evidence="2" type="primary">mhqO</name>
    <name evidence="2" type="ORF">BT1A1_2955</name>
</gene>
<evidence type="ECO:0000259" key="1">
    <source>
        <dbReference type="PROSITE" id="PS51819"/>
    </source>
</evidence>
<accession>A0A090KVK2</accession>
<dbReference type="GO" id="GO:0051213">
    <property type="term" value="F:dioxygenase activity"/>
    <property type="evidence" value="ECO:0007669"/>
    <property type="project" value="UniProtKB-KW"/>
</dbReference>
<dbReference type="Proteomes" id="UP000040576">
    <property type="component" value="Unassembled WGS sequence"/>
</dbReference>
<proteinExistence type="predicted"/>
<dbReference type="RefSeq" id="WP_034772540.1">
    <property type="nucleotide sequence ID" value="NZ_CCRF01000083.1"/>
</dbReference>
<dbReference type="EMBL" id="CCRF01000083">
    <property type="protein sequence ID" value="CEE02744.1"/>
    <property type="molecule type" value="Genomic_DNA"/>
</dbReference>
<dbReference type="PANTHER" id="PTHR36110">
    <property type="entry name" value="RING-CLEAVING DIOXYGENASE MHQE-RELATED"/>
    <property type="match status" value="1"/>
</dbReference>
<evidence type="ECO:0000313" key="2">
    <source>
        <dbReference type="EMBL" id="CEE02744.1"/>
    </source>
</evidence>
<dbReference type="InterPro" id="IPR037523">
    <property type="entry name" value="VOC_core"/>
</dbReference>
<dbReference type="PROSITE" id="PS51819">
    <property type="entry name" value="VOC"/>
    <property type="match status" value="2"/>
</dbReference>
<feature type="domain" description="VOC" evidence="1">
    <location>
        <begin position="152"/>
        <end position="269"/>
    </location>
</feature>
<dbReference type="InterPro" id="IPR004360">
    <property type="entry name" value="Glyas_Fos-R_dOase_dom"/>
</dbReference>
<dbReference type="SUPFAM" id="SSF54593">
    <property type="entry name" value="Glyoxalase/Bleomycin resistance protein/Dihydroxybiphenyl dioxygenase"/>
    <property type="match status" value="1"/>
</dbReference>
<keyword evidence="2" id="KW-0223">Dioxygenase</keyword>
<dbReference type="CDD" id="cd08347">
    <property type="entry name" value="PcpA_C_like"/>
    <property type="match status" value="1"/>
</dbReference>
<keyword evidence="3" id="KW-1185">Reference proteome</keyword>
<organism evidence="2 3">
    <name type="scientific">Caldibacillus thermoamylovorans</name>
    <dbReference type="NCBI Taxonomy" id="35841"/>
    <lineage>
        <taxon>Bacteria</taxon>
        <taxon>Bacillati</taxon>
        <taxon>Bacillota</taxon>
        <taxon>Bacilli</taxon>
        <taxon>Bacillales</taxon>
        <taxon>Bacillaceae</taxon>
        <taxon>Caldibacillus</taxon>
    </lineage>
</organism>
<dbReference type="InterPro" id="IPR029068">
    <property type="entry name" value="Glyas_Bleomycin-R_OHBP_Dase"/>
</dbReference>
<sequence>MKKTKGIHHISAIVDHPQENIDFYTRVLGLRLVKRTVNLDDPGTYHFYFGDEKGTPGTIITFFPWPNAKYKGRIGGGQVGVTSYVIPFGAMRFWENRLKEFFIPYKKSARFGEQYLQFVDPHGLHLELVERNEGKQNEWSVDGITSEVAIKGFGGALLLSTDPERTSEMIYKVLGLDFVGEDDDYIRFRSLDDLGNIIDIKKDPVPQGRIGVGTVHHIAWRADEQMDQTQWKKLIESDGYQVTDVKDRHYFHSVYFREPGEILFEIATDVPGFLIDEPCDHLGEELKLPPQFKHLRGKIEAGLLPIEVPVAIKND</sequence>
<reference evidence="2 3" key="1">
    <citation type="submission" date="2014-07" db="EMBL/GenBank/DDBJ databases">
        <authorList>
            <person name="Wibberg Daniel"/>
        </authorList>
    </citation>
    <scope>NUCLEOTIDE SEQUENCE [LARGE SCALE GENOMIC DNA]</scope>
</reference>
<keyword evidence="2" id="KW-0560">Oxidoreductase</keyword>
<evidence type="ECO:0000313" key="3">
    <source>
        <dbReference type="Proteomes" id="UP000040576"/>
    </source>
</evidence>
<feature type="domain" description="VOC" evidence="1">
    <location>
        <begin position="6"/>
        <end position="131"/>
    </location>
</feature>
<protein>
    <submittedName>
        <fullName evidence="2">Putative ring-cleaving dioxygenase MhqO</fullName>
        <ecNumber evidence="2">1.13.11.-</ecNumber>
    </submittedName>
</protein>
<dbReference type="AlphaFoldDB" id="A0A090KVK2"/>
<dbReference type="Gene3D" id="3.10.180.10">
    <property type="entry name" value="2,3-Dihydroxybiphenyl 1,2-Dioxygenase, domain 1"/>
    <property type="match status" value="2"/>
</dbReference>
<dbReference type="Pfam" id="PF00903">
    <property type="entry name" value="Glyoxalase"/>
    <property type="match status" value="2"/>
</dbReference>
<dbReference type="InterPro" id="IPR052537">
    <property type="entry name" value="Extradiol_RC_dioxygenase"/>
</dbReference>
<dbReference type="PANTHER" id="PTHR36110:SF2">
    <property type="entry name" value="RING-CLEAVING DIOXYGENASE MHQE-RELATED"/>
    <property type="match status" value="1"/>
</dbReference>